<comment type="similarity">
    <text evidence="1">Belongs to the UPF0696 family.</text>
</comment>
<dbReference type="PANTHER" id="PTHR31977:SF1">
    <property type="entry name" value="UPF0696 PROTEIN C11ORF68"/>
    <property type="match status" value="1"/>
</dbReference>
<dbReference type="RefSeq" id="XP_038066017.1">
    <property type="nucleotide sequence ID" value="XM_038210089.1"/>
</dbReference>
<dbReference type="OrthoDB" id="10067381at2759"/>
<sequence>MSSEQRYSSSSDDDDEVVGSLTSRFSSLSIPPSNGASSRPNLDSRGRCDPELSDRLRKDAWKASAEDGLLFDSRDYPEEDRSKLLESFFETSAPSKVKRSEGIGWIRILSPSFEDKEVDQEGLDSDWEKLQKSGKPINFDAVTKLAKSYSCLVGIWLLFFDTGDPVDTAWKKIATATAKDELGTHAKVTPYEDAGEGKTLHGTQHAISVYTADFSDKEDVMRLEGILRGMGMKCRMAYKPSVYSKLGLYSQNKWRLRPGIYSSQWDAIKRVGSIRDSTKARETFFLNFQ</sequence>
<dbReference type="Pfam" id="PF08939">
    <property type="entry name" value="Bles03"/>
    <property type="match status" value="1"/>
</dbReference>
<name>A0A914AQH8_PATMI</name>
<keyword evidence="4" id="KW-1185">Reference proteome</keyword>
<feature type="compositionally biased region" description="Polar residues" evidence="2">
    <location>
        <begin position="20"/>
        <end position="41"/>
    </location>
</feature>
<dbReference type="SUPFAM" id="SSF55418">
    <property type="entry name" value="eIF4e-like"/>
    <property type="match status" value="1"/>
</dbReference>
<evidence type="ECO:0008006" key="5">
    <source>
        <dbReference type="Google" id="ProtNLM"/>
    </source>
</evidence>
<evidence type="ECO:0000256" key="2">
    <source>
        <dbReference type="SAM" id="MobiDB-lite"/>
    </source>
</evidence>
<dbReference type="Gene3D" id="3.30.760.10">
    <property type="entry name" value="RNA Cap, Translation Initiation Factor Eif4e"/>
    <property type="match status" value="1"/>
</dbReference>
<feature type="region of interest" description="Disordered" evidence="2">
    <location>
        <begin position="1"/>
        <end position="51"/>
    </location>
</feature>
<dbReference type="PANTHER" id="PTHR31977">
    <property type="entry name" value="UPF0696 PROTEIN C11ORF68"/>
    <property type="match status" value="1"/>
</dbReference>
<evidence type="ECO:0000256" key="1">
    <source>
        <dbReference type="ARBA" id="ARBA00010568"/>
    </source>
</evidence>
<accession>A0A914AQH8</accession>
<feature type="compositionally biased region" description="Basic and acidic residues" evidence="2">
    <location>
        <begin position="42"/>
        <end position="51"/>
    </location>
</feature>
<proteinExistence type="inferred from homology"/>
<evidence type="ECO:0000313" key="4">
    <source>
        <dbReference type="Proteomes" id="UP000887568"/>
    </source>
</evidence>
<dbReference type="OMA" id="WIRILSP"/>
<dbReference type="Proteomes" id="UP000887568">
    <property type="component" value="Unplaced"/>
</dbReference>
<dbReference type="InterPro" id="IPR015034">
    <property type="entry name" value="Bles03"/>
</dbReference>
<dbReference type="InterPro" id="IPR023398">
    <property type="entry name" value="TIF_eIF4e-like"/>
</dbReference>
<protein>
    <recommendedName>
        <fullName evidence="5">DUF1917-domain-containing protein</fullName>
    </recommendedName>
</protein>
<evidence type="ECO:0000313" key="3">
    <source>
        <dbReference type="EnsemblMetazoa" id="XP_038066017.1"/>
    </source>
</evidence>
<dbReference type="GeneID" id="119736080"/>
<dbReference type="EnsemblMetazoa" id="XM_038210089.1">
    <property type="protein sequence ID" value="XP_038066017.1"/>
    <property type="gene ID" value="LOC119736080"/>
</dbReference>
<reference evidence="3" key="1">
    <citation type="submission" date="2022-11" db="UniProtKB">
        <authorList>
            <consortium name="EnsemblMetazoa"/>
        </authorList>
    </citation>
    <scope>IDENTIFICATION</scope>
</reference>
<dbReference type="AlphaFoldDB" id="A0A914AQH8"/>
<organism evidence="3 4">
    <name type="scientific">Patiria miniata</name>
    <name type="common">Bat star</name>
    <name type="synonym">Asterina miniata</name>
    <dbReference type="NCBI Taxonomy" id="46514"/>
    <lineage>
        <taxon>Eukaryota</taxon>
        <taxon>Metazoa</taxon>
        <taxon>Echinodermata</taxon>
        <taxon>Eleutherozoa</taxon>
        <taxon>Asterozoa</taxon>
        <taxon>Asteroidea</taxon>
        <taxon>Valvatacea</taxon>
        <taxon>Valvatida</taxon>
        <taxon>Asterinidae</taxon>
        <taxon>Patiria</taxon>
    </lineage>
</organism>